<keyword evidence="1" id="KW-0472">Membrane</keyword>
<gene>
    <name evidence="2" type="ORF">DWX92_04230</name>
</gene>
<evidence type="ECO:0000256" key="1">
    <source>
        <dbReference type="SAM" id="Phobius"/>
    </source>
</evidence>
<evidence type="ECO:0000313" key="2">
    <source>
        <dbReference type="EMBL" id="RGS47383.1"/>
    </source>
</evidence>
<dbReference type="EMBL" id="QRVM01000013">
    <property type="protein sequence ID" value="RGS47383.1"/>
    <property type="molecule type" value="Genomic_DNA"/>
</dbReference>
<feature type="transmembrane region" description="Helical" evidence="1">
    <location>
        <begin position="220"/>
        <end position="239"/>
    </location>
</feature>
<comment type="caution">
    <text evidence="2">The sequence shown here is derived from an EMBL/GenBank/DDBJ whole genome shotgun (WGS) entry which is preliminary data.</text>
</comment>
<feature type="transmembrane region" description="Helical" evidence="1">
    <location>
        <begin position="343"/>
        <end position="363"/>
    </location>
</feature>
<keyword evidence="1" id="KW-0812">Transmembrane</keyword>
<feature type="transmembrane region" description="Helical" evidence="1">
    <location>
        <begin position="462"/>
        <end position="481"/>
    </location>
</feature>
<sequence length="663" mass="75565">MNKLLARIRNKKKFTIFILIFLMFFMVSSIVTYKSFISPFSTNDNVIHSSKPDSEKEKWIRLDGSYVNQTLTYVTPYLTGVGVHLHDVDPGSENTLHFLLKKDNETIYSWDLKEKDLNDGMCILRMDTNPVDMANVDFEFYSDGITNIKFGIVQNDREKFAKINKCTINNVQTNYSIAYDVVSGNCAEIKGLYLLVVLLFVLSIFLFYIFICLETKISTIAFSMIFILGLIYSLVLPQFSVPDEWSHYLTAYSQSSVLLHKKAFDEHGNVILYEDGSIYFVREHSPTRSTYAIEYQELKGQQLVSYKGDTITSGPLKLATFAYVPQTFGMTLARLMHLNSTQVAFMGRVFALFFYAFIISKGIQLAPEFAKRILLVVSLLPMVMQQVCSYNYDSILFGICFFSIGYLLNLIHREEKINKKDFIILALCATVIASIKFIYLPVFGLGLLIPKERFRIKRGKELTVLGILCICAFAFIGVTLFNKRFWDLHPTNPSLPNEYMTYSISYLFTHVKDELVLLSRTVQNYTADYISQMISSPLGWVEISMPATQLMGFGCMLALSCMGTEKDKKYSLIENLWLVVLFAGVALTVLIALQTSYTPTFLDMVYGVQGRYFLPILPLLMIAVRGVFVLKEDSTKIENSLIVGNIFFHITEVCTILFIVIGR</sequence>
<protein>
    <submittedName>
        <fullName evidence="2">DUF2142 domain-containing protein</fullName>
    </submittedName>
</protein>
<evidence type="ECO:0000313" key="3">
    <source>
        <dbReference type="Proteomes" id="UP000285274"/>
    </source>
</evidence>
<keyword evidence="1" id="KW-1133">Transmembrane helix</keyword>
<accession>A0A412J526</accession>
<dbReference type="AlphaFoldDB" id="A0A412J526"/>
<feature type="transmembrane region" description="Helical" evidence="1">
    <location>
        <begin position="192"/>
        <end position="213"/>
    </location>
</feature>
<dbReference type="InterPro" id="IPR018674">
    <property type="entry name" value="DUF2142_membrane"/>
</dbReference>
<name>A0A412J526_9FIRM</name>
<feature type="transmembrane region" description="Helical" evidence="1">
    <location>
        <begin position="395"/>
        <end position="411"/>
    </location>
</feature>
<proteinExistence type="predicted"/>
<reference evidence="2 3" key="1">
    <citation type="submission" date="2018-08" db="EMBL/GenBank/DDBJ databases">
        <title>A genome reference for cultivated species of the human gut microbiota.</title>
        <authorList>
            <person name="Zou Y."/>
            <person name="Xue W."/>
            <person name="Luo G."/>
        </authorList>
    </citation>
    <scope>NUCLEOTIDE SEQUENCE [LARGE SCALE GENOMIC DNA]</scope>
    <source>
        <strain evidence="2 3">AF22-10AC</strain>
    </source>
</reference>
<dbReference type="Pfam" id="PF09913">
    <property type="entry name" value="DUF2142"/>
    <property type="match status" value="1"/>
</dbReference>
<feature type="transmembrane region" description="Helical" evidence="1">
    <location>
        <begin position="612"/>
        <end position="630"/>
    </location>
</feature>
<feature type="transmembrane region" description="Helical" evidence="1">
    <location>
        <begin position="642"/>
        <end position="661"/>
    </location>
</feature>
<dbReference type="RefSeq" id="WP_118319746.1">
    <property type="nucleotide sequence ID" value="NZ_QRVM01000013.1"/>
</dbReference>
<organism evidence="2 3">
    <name type="scientific">Holdemanella biformis</name>
    <dbReference type="NCBI Taxonomy" id="1735"/>
    <lineage>
        <taxon>Bacteria</taxon>
        <taxon>Bacillati</taxon>
        <taxon>Bacillota</taxon>
        <taxon>Erysipelotrichia</taxon>
        <taxon>Erysipelotrichales</taxon>
        <taxon>Erysipelotrichaceae</taxon>
        <taxon>Holdemanella</taxon>
    </lineage>
</organism>
<dbReference type="Proteomes" id="UP000285274">
    <property type="component" value="Unassembled WGS sequence"/>
</dbReference>
<feature type="transmembrane region" description="Helical" evidence="1">
    <location>
        <begin position="423"/>
        <end position="450"/>
    </location>
</feature>
<feature type="transmembrane region" description="Helical" evidence="1">
    <location>
        <begin position="576"/>
        <end position="597"/>
    </location>
</feature>